<name>W4VEP5_9BACI</name>
<comment type="caution">
    <text evidence="3">The sequence shown here is derived from an EMBL/GenBank/DDBJ whole genome shotgun (WGS) entry which is preliminary data.</text>
</comment>
<feature type="compositionally biased region" description="Basic residues" evidence="1">
    <location>
        <begin position="95"/>
        <end position="106"/>
    </location>
</feature>
<dbReference type="NCBIfam" id="NF041554">
    <property type="entry name" value="SA1362_fam"/>
    <property type="match status" value="1"/>
</dbReference>
<organism evidence="3 4">
    <name type="scientific">Gracilibacillus boraciitolerans JCM 21714</name>
    <dbReference type="NCBI Taxonomy" id="1298598"/>
    <lineage>
        <taxon>Bacteria</taxon>
        <taxon>Bacillati</taxon>
        <taxon>Bacillota</taxon>
        <taxon>Bacilli</taxon>
        <taxon>Bacillales</taxon>
        <taxon>Bacillaceae</taxon>
        <taxon>Gracilibacillus</taxon>
    </lineage>
</organism>
<evidence type="ECO:0000256" key="1">
    <source>
        <dbReference type="SAM" id="MobiDB-lite"/>
    </source>
</evidence>
<dbReference type="InterPro" id="IPR048110">
    <property type="entry name" value="SA1362/YqhP-like"/>
</dbReference>
<keyword evidence="2" id="KW-0812">Transmembrane</keyword>
<protein>
    <submittedName>
        <fullName evidence="3">Uncharacterized protein</fullName>
    </submittedName>
</protein>
<dbReference type="eggNOG" id="ENOG50335N0">
    <property type="taxonomic scope" value="Bacteria"/>
</dbReference>
<sequence length="130" mass="14980">MKKTITSALVYFLIGLAILGFVTALITNALGFLTSLLLSLTIGAVIFGLVYFFLIRKRQPNDIRKYRKAVKQSKQKYNYRNNYSKMQPTPIKQNTSHKKINHSLKQNRKNIPQLRVINGNKQKKKNRASL</sequence>
<keyword evidence="2" id="KW-0472">Membrane</keyword>
<dbReference type="OrthoDB" id="2974227at2"/>
<feature type="region of interest" description="Disordered" evidence="1">
    <location>
        <begin position="77"/>
        <end position="106"/>
    </location>
</feature>
<evidence type="ECO:0000313" key="3">
    <source>
        <dbReference type="EMBL" id="GAE91229.1"/>
    </source>
</evidence>
<evidence type="ECO:0000256" key="2">
    <source>
        <dbReference type="SAM" id="Phobius"/>
    </source>
</evidence>
<accession>W4VEP5</accession>
<proteinExistence type="predicted"/>
<gene>
    <name evidence="3" type="ORF">JCM21714_173</name>
</gene>
<keyword evidence="2" id="KW-1133">Transmembrane helix</keyword>
<evidence type="ECO:0000313" key="4">
    <source>
        <dbReference type="Proteomes" id="UP000019102"/>
    </source>
</evidence>
<reference evidence="3 4" key="1">
    <citation type="journal article" date="2014" name="Genome Announc.">
        <title>Draft Genome Sequence of the Boron-Tolerant and Moderately Halotolerant Bacterium Gracilibacillus boraciitolerans JCM 21714T.</title>
        <authorList>
            <person name="Ahmed I."/>
            <person name="Oshima K."/>
            <person name="Suda W."/>
            <person name="Kitamura K."/>
            <person name="Iida T."/>
            <person name="Ohmori Y."/>
            <person name="Fujiwara T."/>
            <person name="Hattori M."/>
            <person name="Ohkuma M."/>
        </authorList>
    </citation>
    <scope>NUCLEOTIDE SEQUENCE [LARGE SCALE GENOMIC DNA]</scope>
    <source>
        <strain evidence="3 4">JCM 21714</strain>
    </source>
</reference>
<feature type="transmembrane region" description="Helical" evidence="2">
    <location>
        <begin position="9"/>
        <end position="30"/>
    </location>
</feature>
<feature type="transmembrane region" description="Helical" evidence="2">
    <location>
        <begin position="36"/>
        <end position="55"/>
    </location>
</feature>
<dbReference type="STRING" id="1298598.JCM21714_173"/>
<dbReference type="RefSeq" id="WP_035720913.1">
    <property type="nucleotide sequence ID" value="NZ_BAVS01000001.1"/>
</dbReference>
<dbReference type="AlphaFoldDB" id="W4VEP5"/>
<feature type="compositionally biased region" description="Polar residues" evidence="1">
    <location>
        <begin position="77"/>
        <end position="94"/>
    </location>
</feature>
<keyword evidence="4" id="KW-1185">Reference proteome</keyword>
<dbReference type="EMBL" id="BAVS01000001">
    <property type="protein sequence ID" value="GAE91229.1"/>
    <property type="molecule type" value="Genomic_DNA"/>
</dbReference>
<dbReference type="Proteomes" id="UP000019102">
    <property type="component" value="Unassembled WGS sequence"/>
</dbReference>